<keyword evidence="2 5" id="KW-0436">Ligase</keyword>
<dbReference type="UniPathway" id="UPA00223">
    <property type="reaction ID" value="UER00999"/>
</dbReference>
<evidence type="ECO:0000256" key="8">
    <source>
        <dbReference type="RuleBase" id="RU000699"/>
    </source>
</evidence>
<dbReference type="Gene3D" id="3.40.50.720">
    <property type="entry name" value="NAD(P)-binding Rossmann-like Domain"/>
    <property type="match status" value="1"/>
</dbReference>
<protein>
    <recommendedName>
        <fullName evidence="5">Succinate--CoA ligase [ADP-forming] subunit alpha</fullName>
        <ecNumber evidence="5">6.2.1.5</ecNumber>
    </recommendedName>
    <alternativeName>
        <fullName evidence="5">Succinyl-CoA synthetase subunit alpha</fullName>
        <shortName evidence="5">SCS-alpha</shortName>
    </alternativeName>
</protein>
<dbReference type="GO" id="GO:0005829">
    <property type="term" value="C:cytosol"/>
    <property type="evidence" value="ECO:0007669"/>
    <property type="project" value="TreeGrafter"/>
</dbReference>
<dbReference type="GO" id="GO:0004776">
    <property type="term" value="F:succinate-CoA ligase (GDP-forming) activity"/>
    <property type="evidence" value="ECO:0007669"/>
    <property type="project" value="TreeGrafter"/>
</dbReference>
<name>A0A2S9YKD9_9BACT</name>
<proteinExistence type="inferred from homology"/>
<evidence type="ECO:0000313" key="10">
    <source>
        <dbReference type="EMBL" id="PRQ05570.1"/>
    </source>
</evidence>
<dbReference type="GO" id="GO:0000166">
    <property type="term" value="F:nucleotide binding"/>
    <property type="evidence" value="ECO:0007669"/>
    <property type="project" value="UniProtKB-KW"/>
</dbReference>
<dbReference type="OrthoDB" id="9807196at2"/>
<dbReference type="Pfam" id="PF00549">
    <property type="entry name" value="Ligase_CoA"/>
    <property type="match status" value="1"/>
</dbReference>
<feature type="domain" description="CoA-binding" evidence="9">
    <location>
        <begin position="4"/>
        <end position="102"/>
    </location>
</feature>
<comment type="catalytic activity">
    <reaction evidence="5 8">
        <text>succinate + ATP + CoA = succinyl-CoA + ADP + phosphate</text>
        <dbReference type="Rhea" id="RHEA:17661"/>
        <dbReference type="ChEBI" id="CHEBI:30031"/>
        <dbReference type="ChEBI" id="CHEBI:30616"/>
        <dbReference type="ChEBI" id="CHEBI:43474"/>
        <dbReference type="ChEBI" id="CHEBI:57287"/>
        <dbReference type="ChEBI" id="CHEBI:57292"/>
        <dbReference type="ChEBI" id="CHEBI:456216"/>
        <dbReference type="EC" id="6.2.1.5"/>
    </reaction>
</comment>
<dbReference type="HAMAP" id="MF_01988">
    <property type="entry name" value="Succ_CoA_alpha"/>
    <property type="match status" value="1"/>
</dbReference>
<dbReference type="FunFam" id="3.40.50.720:FF:000277">
    <property type="entry name" value="Succinate--CoA ligase [ADP-forming] subunit alpha"/>
    <property type="match status" value="1"/>
</dbReference>
<dbReference type="PANTHER" id="PTHR11117">
    <property type="entry name" value="SUCCINYL-COA LIGASE SUBUNIT ALPHA"/>
    <property type="match status" value="1"/>
</dbReference>
<dbReference type="PROSITE" id="PS00399">
    <property type="entry name" value="SUCCINYL_COA_LIG_2"/>
    <property type="match status" value="1"/>
</dbReference>
<dbReference type="InterPro" id="IPR005810">
    <property type="entry name" value="CoA_lig_alpha"/>
</dbReference>
<comment type="catalytic activity">
    <reaction evidence="5">
        <text>GTP + succinate + CoA = succinyl-CoA + GDP + phosphate</text>
        <dbReference type="Rhea" id="RHEA:22120"/>
        <dbReference type="ChEBI" id="CHEBI:30031"/>
        <dbReference type="ChEBI" id="CHEBI:37565"/>
        <dbReference type="ChEBI" id="CHEBI:43474"/>
        <dbReference type="ChEBI" id="CHEBI:57287"/>
        <dbReference type="ChEBI" id="CHEBI:57292"/>
        <dbReference type="ChEBI" id="CHEBI:58189"/>
    </reaction>
</comment>
<feature type="active site" description="Tele-phosphohistidine intermediate" evidence="5 6">
    <location>
        <position position="249"/>
    </location>
</feature>
<comment type="subunit">
    <text evidence="5 8">Heterotetramer of two alpha and two beta subunits.</text>
</comment>
<comment type="function">
    <text evidence="5 8">Succinyl-CoA synthetase functions in the citric acid cycle (TCA), coupling the hydrolysis of succinyl-CoA to the synthesis of either ATP or GTP and thus represents the only step of substrate-level phosphorylation in the TCA. The alpha subunit of the enzyme binds the substrates coenzyme A and phosphate, while succinate binding and nucleotide specificity is provided by the beta subunit.</text>
</comment>
<evidence type="ECO:0000256" key="5">
    <source>
        <dbReference type="HAMAP-Rule" id="MF_01988"/>
    </source>
</evidence>
<comment type="similarity">
    <text evidence="4 5 7">Belongs to the succinate/malate CoA ligase alpha subunit family.</text>
</comment>
<comment type="caution">
    <text evidence="10">The sequence shown here is derived from an EMBL/GenBank/DDBJ whole genome shotgun (WGS) entry which is preliminary data.</text>
</comment>
<dbReference type="InterPro" id="IPR033847">
    <property type="entry name" value="Citrt_syn/SCS-alpha_CS"/>
</dbReference>
<evidence type="ECO:0000256" key="4">
    <source>
        <dbReference type="ARBA" id="ARBA00060724"/>
    </source>
</evidence>
<feature type="binding site" evidence="5">
    <location>
        <position position="161"/>
    </location>
    <ligand>
        <name>substrate</name>
        <note>ligand shared with subunit beta</note>
    </ligand>
</feature>
<dbReference type="InterPro" id="IPR017440">
    <property type="entry name" value="Cit_synth/succinyl-CoA_lig_AS"/>
</dbReference>
<feature type="binding site" evidence="5">
    <location>
        <begin position="17"/>
        <end position="20"/>
    </location>
    <ligand>
        <name>CoA</name>
        <dbReference type="ChEBI" id="CHEBI:57287"/>
    </ligand>
</feature>
<evidence type="ECO:0000259" key="9">
    <source>
        <dbReference type="SMART" id="SM00881"/>
    </source>
</evidence>
<dbReference type="SUPFAM" id="SSF51735">
    <property type="entry name" value="NAD(P)-binding Rossmann-fold domains"/>
    <property type="match status" value="1"/>
</dbReference>
<keyword evidence="1 5" id="KW-0816">Tricarboxylic acid cycle</keyword>
<reference evidence="10 11" key="1">
    <citation type="submission" date="2018-03" db="EMBL/GenBank/DDBJ databases">
        <title>Draft Genome Sequences of the Obligatory Marine Myxobacteria Enhygromyxa salina SWB007.</title>
        <authorList>
            <person name="Poehlein A."/>
            <person name="Moghaddam J.A."/>
            <person name="Harms H."/>
            <person name="Alanjari M."/>
            <person name="Koenig G.M."/>
            <person name="Daniel R."/>
            <person name="Schaeberle T.F."/>
        </authorList>
    </citation>
    <scope>NUCLEOTIDE SEQUENCE [LARGE SCALE GENOMIC DNA]</scope>
    <source>
        <strain evidence="10 11">SWB007</strain>
    </source>
</reference>
<dbReference type="PANTHER" id="PTHR11117:SF2">
    <property type="entry name" value="SUCCINATE--COA LIGASE [ADP_GDP-FORMING] SUBUNIT ALPHA, MITOCHONDRIAL"/>
    <property type="match status" value="1"/>
</dbReference>
<evidence type="ECO:0000313" key="11">
    <source>
        <dbReference type="Proteomes" id="UP000238823"/>
    </source>
</evidence>
<dbReference type="EMBL" id="PVNL01000092">
    <property type="protein sequence ID" value="PRQ05570.1"/>
    <property type="molecule type" value="Genomic_DNA"/>
</dbReference>
<dbReference type="Gene3D" id="3.40.50.261">
    <property type="entry name" value="Succinyl-CoA synthetase domains"/>
    <property type="match status" value="1"/>
</dbReference>
<dbReference type="FunFam" id="3.40.50.261:FF:000002">
    <property type="entry name" value="Succinate--CoA ligase [ADP-forming] subunit alpha"/>
    <property type="match status" value="1"/>
</dbReference>
<evidence type="ECO:0000256" key="7">
    <source>
        <dbReference type="RuleBase" id="RU000677"/>
    </source>
</evidence>
<evidence type="ECO:0000256" key="2">
    <source>
        <dbReference type="ARBA" id="ARBA00022598"/>
    </source>
</evidence>
<dbReference type="AlphaFoldDB" id="A0A2S9YKD9"/>
<accession>A0A2S9YKD9</accession>
<dbReference type="RefSeq" id="WP_106091393.1">
    <property type="nucleotide sequence ID" value="NZ_PVNL01000092.1"/>
</dbReference>
<gene>
    <name evidence="5 10" type="primary">sucD</name>
    <name evidence="10" type="ORF">ENSA7_44600</name>
</gene>
<dbReference type="Proteomes" id="UP000238823">
    <property type="component" value="Unassembled WGS sequence"/>
</dbReference>
<dbReference type="InterPro" id="IPR036291">
    <property type="entry name" value="NAD(P)-bd_dom_sf"/>
</dbReference>
<evidence type="ECO:0000256" key="1">
    <source>
        <dbReference type="ARBA" id="ARBA00022532"/>
    </source>
</evidence>
<comment type="pathway">
    <text evidence="5 8">Carbohydrate metabolism; tricarboxylic acid cycle; succinate from succinyl-CoA (ligase route): step 1/1.</text>
</comment>
<keyword evidence="3 5" id="KW-0547">Nucleotide-binding</keyword>
<dbReference type="InterPro" id="IPR005811">
    <property type="entry name" value="SUCC_ACL_C"/>
</dbReference>
<dbReference type="NCBIfam" id="TIGR01019">
    <property type="entry name" value="sucCoAalpha"/>
    <property type="match status" value="1"/>
</dbReference>
<dbReference type="GO" id="GO:0009361">
    <property type="term" value="C:succinate-CoA ligase complex (ADP-forming)"/>
    <property type="evidence" value="ECO:0007669"/>
    <property type="project" value="TreeGrafter"/>
</dbReference>
<evidence type="ECO:0000256" key="6">
    <source>
        <dbReference type="PIRSR" id="PIRSR001553-1"/>
    </source>
</evidence>
<dbReference type="Pfam" id="PF02629">
    <property type="entry name" value="CoA_binding"/>
    <property type="match status" value="1"/>
</dbReference>
<feature type="binding site" evidence="5">
    <location>
        <begin position="98"/>
        <end position="100"/>
    </location>
    <ligand>
        <name>CoA</name>
        <dbReference type="ChEBI" id="CHEBI:57287"/>
    </ligand>
</feature>
<dbReference type="InterPro" id="IPR003781">
    <property type="entry name" value="CoA-bd"/>
</dbReference>
<dbReference type="PROSITE" id="PS01216">
    <property type="entry name" value="SUCCINYL_COA_LIG_1"/>
    <property type="match status" value="1"/>
</dbReference>
<dbReference type="PIRSF" id="PIRSF001553">
    <property type="entry name" value="SucCS_alpha"/>
    <property type="match status" value="1"/>
</dbReference>
<dbReference type="PRINTS" id="PR01798">
    <property type="entry name" value="SCOASYNTHASE"/>
</dbReference>
<dbReference type="InterPro" id="IPR016102">
    <property type="entry name" value="Succinyl-CoA_synth-like"/>
</dbReference>
<dbReference type="NCBIfam" id="NF004230">
    <property type="entry name" value="PRK05678.1"/>
    <property type="match status" value="1"/>
</dbReference>
<dbReference type="EC" id="6.2.1.5" evidence="5"/>
<dbReference type="SUPFAM" id="SSF52210">
    <property type="entry name" value="Succinyl-CoA synthetase domains"/>
    <property type="match status" value="1"/>
</dbReference>
<evidence type="ECO:0000256" key="3">
    <source>
        <dbReference type="ARBA" id="ARBA00022741"/>
    </source>
</evidence>
<sequence>MSVLVDKNTKLLVQGITGKTGEFHANLSIEYGTSVVAGVVPGKGGSTACDGRVPVFDSVAEAVEATGANASVVFVPPPFAADAIIESVAAEVPLVIAITEGIPVNDMIIVKRFLEGRSSRLIGPNCPGVITPDQCRIGIMPGYIHKPGKIGVVSRSGTLTYEAVHQLTTLGLGQTTAIGIGGDPVNGTNFVDCLMLFNEDPDCHGIVMIGEIGGAAEEAGAAFIKDNIKKPVVGFIAGVSAPPGKRMGHAGAIISGGKGTAEAKLEALRDAGVKIAETPSDIGSAMASLIG</sequence>
<organism evidence="10 11">
    <name type="scientific">Enhygromyxa salina</name>
    <dbReference type="NCBI Taxonomy" id="215803"/>
    <lineage>
        <taxon>Bacteria</taxon>
        <taxon>Pseudomonadati</taxon>
        <taxon>Myxococcota</taxon>
        <taxon>Polyangia</taxon>
        <taxon>Nannocystales</taxon>
        <taxon>Nannocystaceae</taxon>
        <taxon>Enhygromyxa</taxon>
    </lineage>
</organism>
<dbReference type="SMART" id="SM00881">
    <property type="entry name" value="CoA_binding"/>
    <property type="match status" value="1"/>
</dbReference>
<feature type="binding site" evidence="5">
    <location>
        <position position="43"/>
    </location>
    <ligand>
        <name>CoA</name>
        <dbReference type="ChEBI" id="CHEBI:57287"/>
    </ligand>
</feature>
<dbReference type="GO" id="GO:0004775">
    <property type="term" value="F:succinate-CoA ligase (ADP-forming) activity"/>
    <property type="evidence" value="ECO:0007669"/>
    <property type="project" value="UniProtKB-UniRule"/>
</dbReference>
<dbReference type="GO" id="GO:0006099">
    <property type="term" value="P:tricarboxylic acid cycle"/>
    <property type="evidence" value="ECO:0007669"/>
    <property type="project" value="UniProtKB-UniRule"/>
</dbReference>